<feature type="non-terminal residue" evidence="2">
    <location>
        <position position="407"/>
    </location>
</feature>
<dbReference type="InterPro" id="IPR011993">
    <property type="entry name" value="PH-like_dom_sf"/>
</dbReference>
<dbReference type="InterPro" id="IPR010569">
    <property type="entry name" value="Myotubularin-like_Pase_dom"/>
</dbReference>
<evidence type="ECO:0000313" key="2">
    <source>
        <dbReference type="EMBL" id="CAB3998157.1"/>
    </source>
</evidence>
<dbReference type="InterPro" id="IPR048994">
    <property type="entry name" value="PH-GRAM_MTMR6-9"/>
</dbReference>
<dbReference type="SUPFAM" id="SSF50729">
    <property type="entry name" value="PH domain-like"/>
    <property type="match status" value="1"/>
</dbReference>
<dbReference type="GO" id="GO:0019903">
    <property type="term" value="F:protein phosphatase binding"/>
    <property type="evidence" value="ECO:0007669"/>
    <property type="project" value="TreeGrafter"/>
</dbReference>
<dbReference type="EMBL" id="CACRXK020003284">
    <property type="protein sequence ID" value="CAB3998157.1"/>
    <property type="molecule type" value="Genomic_DNA"/>
</dbReference>
<dbReference type="GO" id="GO:0005737">
    <property type="term" value="C:cytoplasm"/>
    <property type="evidence" value="ECO:0007669"/>
    <property type="project" value="TreeGrafter"/>
</dbReference>
<organism evidence="2 3">
    <name type="scientific">Paramuricea clavata</name>
    <name type="common">Red gorgonian</name>
    <name type="synonym">Violescent sea-whip</name>
    <dbReference type="NCBI Taxonomy" id="317549"/>
    <lineage>
        <taxon>Eukaryota</taxon>
        <taxon>Metazoa</taxon>
        <taxon>Cnidaria</taxon>
        <taxon>Anthozoa</taxon>
        <taxon>Octocorallia</taxon>
        <taxon>Malacalcyonacea</taxon>
        <taxon>Plexauridae</taxon>
        <taxon>Paramuricea</taxon>
    </lineage>
</organism>
<dbReference type="PANTHER" id="PTHR10807">
    <property type="entry name" value="MYOTUBULARIN-RELATED"/>
    <property type="match status" value="1"/>
</dbReference>
<sequence length="407" mass="45971">MEFAEFIKIPMVDKVTLARPGLSRVVGTLCITGHHLLFSSRMQDSEELMLLHDNVESVDRKVSGQGATLTITCKNFDFFQLIFPFLEDAQKVQASVEPLSVVETLSVTYPFFYQATSVECKAENGWDLFSIDTYFMKMFQKTEDWRLSSVNNDYKLCHTYPPVVIVPRKISDDVLKKSAAFRQHGRFPVLCYFHSAKKSCLLRSSQPASGITTKRCKEDEKLLNETLSSDSKGLIFDTRNTTSVYNSRSKGFGVEPDSNYSQWKKTYGNLARHKEFTEMFRKYVEACIDSESSTSTWLSRLESSGWLRQLQLIINGGNVVAANIQKGATVLVHGGSGKDTTLIVSSFAQVLLDPQCRTVLGFESLIAREWLAAGHSFRERCIKLGTSNMRYKGQAPTFLMFLDAVYQ</sequence>
<dbReference type="GO" id="GO:0010507">
    <property type="term" value="P:negative regulation of autophagy"/>
    <property type="evidence" value="ECO:0007669"/>
    <property type="project" value="TreeGrafter"/>
</dbReference>
<dbReference type="GO" id="GO:0106018">
    <property type="term" value="F:phosphatidylinositol-3,5-bisphosphate phosphatase activity"/>
    <property type="evidence" value="ECO:0007669"/>
    <property type="project" value="TreeGrafter"/>
</dbReference>
<name>A0A7D9E2A5_PARCT</name>
<reference evidence="2" key="1">
    <citation type="submission" date="2020-04" db="EMBL/GenBank/DDBJ databases">
        <authorList>
            <person name="Alioto T."/>
            <person name="Alioto T."/>
            <person name="Gomez Garrido J."/>
        </authorList>
    </citation>
    <scope>NUCLEOTIDE SEQUENCE</scope>
    <source>
        <strain evidence="2">A484AB</strain>
    </source>
</reference>
<comment type="similarity">
    <text evidence="1">Belongs to the protein-tyrosine phosphatase family. Non-receptor class myotubularin subfamily.</text>
</comment>
<accession>A0A7D9E2A5</accession>
<dbReference type="Proteomes" id="UP001152795">
    <property type="component" value="Unassembled WGS sequence"/>
</dbReference>
<dbReference type="Pfam" id="PF21098">
    <property type="entry name" value="PH-GRAM_MTMR6-like"/>
    <property type="match status" value="1"/>
</dbReference>
<dbReference type="OrthoDB" id="271628at2759"/>
<keyword evidence="3" id="KW-1185">Reference proteome</keyword>
<gene>
    <name evidence="2" type="ORF">PACLA_8A008536</name>
</gene>
<protein>
    <submittedName>
        <fullName evidence="2">Uncharacterized protein</fullName>
    </submittedName>
</protein>
<dbReference type="PANTHER" id="PTHR10807:SF73">
    <property type="entry name" value="LD06050P"/>
    <property type="match status" value="1"/>
</dbReference>
<dbReference type="GO" id="GO:0004438">
    <property type="term" value="F:phosphatidylinositol-3-phosphate phosphatase activity"/>
    <property type="evidence" value="ECO:0007669"/>
    <property type="project" value="TreeGrafter"/>
</dbReference>
<dbReference type="GO" id="GO:0046856">
    <property type="term" value="P:phosphatidylinositol dephosphorylation"/>
    <property type="evidence" value="ECO:0007669"/>
    <property type="project" value="TreeGrafter"/>
</dbReference>
<proteinExistence type="inferred from homology"/>
<dbReference type="SUPFAM" id="SSF52799">
    <property type="entry name" value="(Phosphotyrosine protein) phosphatases II"/>
    <property type="match status" value="1"/>
</dbReference>
<comment type="caution">
    <text evidence="2">The sequence shown here is derived from an EMBL/GenBank/DDBJ whole genome shotgun (WGS) entry which is preliminary data.</text>
</comment>
<evidence type="ECO:0000256" key="1">
    <source>
        <dbReference type="ARBA" id="ARBA00007471"/>
    </source>
</evidence>
<dbReference type="AlphaFoldDB" id="A0A7D9E2A5"/>
<evidence type="ECO:0000313" key="3">
    <source>
        <dbReference type="Proteomes" id="UP001152795"/>
    </source>
</evidence>
<dbReference type="Gene3D" id="2.30.29.30">
    <property type="entry name" value="Pleckstrin-homology domain (PH domain)/Phosphotyrosine-binding domain (PTB)"/>
    <property type="match status" value="1"/>
</dbReference>
<dbReference type="PROSITE" id="PS51339">
    <property type="entry name" value="PPASE_MYOTUBULARIN"/>
    <property type="match status" value="1"/>
</dbReference>
<dbReference type="InterPro" id="IPR030564">
    <property type="entry name" value="Myotubularin"/>
</dbReference>
<dbReference type="Pfam" id="PF06602">
    <property type="entry name" value="Myotub-related"/>
    <property type="match status" value="1"/>
</dbReference>
<dbReference type="InterPro" id="IPR029021">
    <property type="entry name" value="Prot-tyrosine_phosphatase-like"/>
</dbReference>